<dbReference type="Gene3D" id="3.20.20.450">
    <property type="entry name" value="EAL domain"/>
    <property type="match status" value="1"/>
</dbReference>
<evidence type="ECO:0000259" key="4">
    <source>
        <dbReference type="PROSITE" id="PS50887"/>
    </source>
</evidence>
<dbReference type="PANTHER" id="PTHR44757">
    <property type="entry name" value="DIGUANYLATE CYCLASE DGCP"/>
    <property type="match status" value="1"/>
</dbReference>
<evidence type="ECO:0000313" key="5">
    <source>
        <dbReference type="EMBL" id="MXO57321.1"/>
    </source>
</evidence>
<reference evidence="5 6" key="1">
    <citation type="submission" date="2019-12" db="EMBL/GenBank/DDBJ databases">
        <title>Genomic-based taxomic classification of the family Erythrobacteraceae.</title>
        <authorList>
            <person name="Xu L."/>
        </authorList>
    </citation>
    <scope>NUCLEOTIDE SEQUENCE [LARGE SCALE GENOMIC DNA]</scope>
    <source>
        <strain evidence="5 6">JCM 17802</strain>
    </source>
</reference>
<accession>A0A6I4SN41</accession>
<protein>
    <submittedName>
        <fullName evidence="5">EAL domain-containing protein</fullName>
    </submittedName>
</protein>
<dbReference type="InterPro" id="IPR000160">
    <property type="entry name" value="GGDEF_dom"/>
</dbReference>
<dbReference type="RefSeq" id="WP_160598424.1">
    <property type="nucleotide sequence ID" value="NZ_WTYS01000001.1"/>
</dbReference>
<dbReference type="SUPFAM" id="SSF141868">
    <property type="entry name" value="EAL domain-like"/>
    <property type="match status" value="1"/>
</dbReference>
<dbReference type="InterPro" id="IPR001633">
    <property type="entry name" value="EAL_dom"/>
</dbReference>
<dbReference type="CDD" id="cd01949">
    <property type="entry name" value="GGDEF"/>
    <property type="match status" value="1"/>
</dbReference>
<sequence length="555" mass="61502">MSKTSYPAGESHKRVHRDLIALGIAIAAIIMFVGTGSTVLPKIARSWIHGTAGPDHLLTNALLLNIALIIFGMRRYRQLISEIAERRKAEESAKILAETDALTGCLNRRSIGSATDRLIAGAAAGKDAVAFLMIDLDNFKQVNDLYGHTVGDAVLKLTTQRIQVIMPPDALIARLGGDEFACVIPYSSQNPDTIDTLVSRMIAAVSKPETIKGYPVENTMSLGIANNLAQDSSADSFVNADTLMHRADIAMYHAKKQGKNRYFWFEASMESELRFRNELEQGIRRGIQKSEFVPYYEQQIDLDSGTLVGFEMLARWNSPDLGLVNPTIFIPIAEEIGAISILSEQLIEQALIDAKQWNPKLTLSVNISPVQLRDPWFSQKLLKLLVKHNFPPQRLEIEITESCLHENLAVVKTMITSLKNQGIQISLDDFGTGYSSLTQLRALPFDRLKIDRSFVGELNDEEASEKIVNAIISLGHGLDLPITAEGIEDTKILEALRGRGKMKGQGYLYGRPEPAERVLIRLRDLNMLSVNPGTDEPAATDKDKEQVSERRRNSA</sequence>
<keyword evidence="6" id="KW-1185">Reference proteome</keyword>
<name>A0A6I4SN41_9SPHN</name>
<dbReference type="Proteomes" id="UP000468943">
    <property type="component" value="Unassembled WGS sequence"/>
</dbReference>
<dbReference type="SMART" id="SM00052">
    <property type="entry name" value="EAL"/>
    <property type="match status" value="1"/>
</dbReference>
<dbReference type="EMBL" id="WTYS01000001">
    <property type="protein sequence ID" value="MXO57321.1"/>
    <property type="molecule type" value="Genomic_DNA"/>
</dbReference>
<keyword evidence="2" id="KW-0472">Membrane</keyword>
<dbReference type="PROSITE" id="PS50887">
    <property type="entry name" value="GGDEF"/>
    <property type="match status" value="1"/>
</dbReference>
<feature type="region of interest" description="Disordered" evidence="1">
    <location>
        <begin position="530"/>
        <end position="555"/>
    </location>
</feature>
<feature type="transmembrane region" description="Helical" evidence="2">
    <location>
        <begin position="20"/>
        <end position="44"/>
    </location>
</feature>
<dbReference type="SMART" id="SM00267">
    <property type="entry name" value="GGDEF"/>
    <property type="match status" value="1"/>
</dbReference>
<evidence type="ECO:0000259" key="3">
    <source>
        <dbReference type="PROSITE" id="PS50883"/>
    </source>
</evidence>
<evidence type="ECO:0000256" key="2">
    <source>
        <dbReference type="SAM" id="Phobius"/>
    </source>
</evidence>
<dbReference type="InterPro" id="IPR029787">
    <property type="entry name" value="Nucleotide_cyclase"/>
</dbReference>
<dbReference type="NCBIfam" id="TIGR00254">
    <property type="entry name" value="GGDEF"/>
    <property type="match status" value="1"/>
</dbReference>
<evidence type="ECO:0000313" key="6">
    <source>
        <dbReference type="Proteomes" id="UP000468943"/>
    </source>
</evidence>
<feature type="domain" description="GGDEF" evidence="4">
    <location>
        <begin position="127"/>
        <end position="267"/>
    </location>
</feature>
<dbReference type="Pfam" id="PF00563">
    <property type="entry name" value="EAL"/>
    <property type="match status" value="1"/>
</dbReference>
<keyword evidence="2" id="KW-0812">Transmembrane</keyword>
<comment type="caution">
    <text evidence="5">The sequence shown here is derived from an EMBL/GenBank/DDBJ whole genome shotgun (WGS) entry which is preliminary data.</text>
</comment>
<proteinExistence type="predicted"/>
<gene>
    <name evidence="5" type="ORF">GRI36_10550</name>
</gene>
<feature type="domain" description="EAL" evidence="3">
    <location>
        <begin position="276"/>
        <end position="526"/>
    </location>
</feature>
<keyword evidence="2" id="KW-1133">Transmembrane helix</keyword>
<feature type="compositionally biased region" description="Basic and acidic residues" evidence="1">
    <location>
        <begin position="539"/>
        <end position="555"/>
    </location>
</feature>
<dbReference type="InterPro" id="IPR043128">
    <property type="entry name" value="Rev_trsase/Diguanyl_cyclase"/>
</dbReference>
<dbReference type="Pfam" id="PF00990">
    <property type="entry name" value="GGDEF"/>
    <property type="match status" value="1"/>
</dbReference>
<organism evidence="5 6">
    <name type="scientific">Pontixanthobacter gangjinensis</name>
    <dbReference type="NCBI Taxonomy" id="1028742"/>
    <lineage>
        <taxon>Bacteria</taxon>
        <taxon>Pseudomonadati</taxon>
        <taxon>Pseudomonadota</taxon>
        <taxon>Alphaproteobacteria</taxon>
        <taxon>Sphingomonadales</taxon>
        <taxon>Erythrobacteraceae</taxon>
        <taxon>Pontixanthobacter</taxon>
    </lineage>
</organism>
<dbReference type="InterPro" id="IPR052155">
    <property type="entry name" value="Biofilm_reg_signaling"/>
</dbReference>
<dbReference type="PROSITE" id="PS50883">
    <property type="entry name" value="EAL"/>
    <property type="match status" value="1"/>
</dbReference>
<dbReference type="AlphaFoldDB" id="A0A6I4SN41"/>
<dbReference type="CDD" id="cd01948">
    <property type="entry name" value="EAL"/>
    <property type="match status" value="1"/>
</dbReference>
<dbReference type="SUPFAM" id="SSF55073">
    <property type="entry name" value="Nucleotide cyclase"/>
    <property type="match status" value="1"/>
</dbReference>
<dbReference type="InterPro" id="IPR035919">
    <property type="entry name" value="EAL_sf"/>
</dbReference>
<dbReference type="Gene3D" id="3.30.70.270">
    <property type="match status" value="1"/>
</dbReference>
<dbReference type="PANTHER" id="PTHR44757:SF2">
    <property type="entry name" value="BIOFILM ARCHITECTURE MAINTENANCE PROTEIN MBAA"/>
    <property type="match status" value="1"/>
</dbReference>
<evidence type="ECO:0000256" key="1">
    <source>
        <dbReference type="SAM" id="MobiDB-lite"/>
    </source>
</evidence>
<dbReference type="OrthoDB" id="9814202at2"/>